<reference evidence="2" key="1">
    <citation type="journal article" date="2020" name="Cell">
        <title>Large-Scale Comparative Analyses of Tick Genomes Elucidate Their Genetic Diversity and Vector Capacities.</title>
        <authorList>
            <consortium name="Tick Genome and Microbiome Consortium (TIGMIC)"/>
            <person name="Jia N."/>
            <person name="Wang J."/>
            <person name="Shi W."/>
            <person name="Du L."/>
            <person name="Sun Y."/>
            <person name="Zhan W."/>
            <person name="Jiang J.F."/>
            <person name="Wang Q."/>
            <person name="Zhang B."/>
            <person name="Ji P."/>
            <person name="Bell-Sakyi L."/>
            <person name="Cui X.M."/>
            <person name="Yuan T.T."/>
            <person name="Jiang B.G."/>
            <person name="Yang W.F."/>
            <person name="Lam T.T."/>
            <person name="Chang Q.C."/>
            <person name="Ding S.J."/>
            <person name="Wang X.J."/>
            <person name="Zhu J.G."/>
            <person name="Ruan X.D."/>
            <person name="Zhao L."/>
            <person name="Wei J.T."/>
            <person name="Ye R.Z."/>
            <person name="Que T.C."/>
            <person name="Du C.H."/>
            <person name="Zhou Y.H."/>
            <person name="Cheng J.X."/>
            <person name="Dai P.F."/>
            <person name="Guo W.B."/>
            <person name="Han X.H."/>
            <person name="Huang E.J."/>
            <person name="Li L.F."/>
            <person name="Wei W."/>
            <person name="Gao Y.C."/>
            <person name="Liu J.Z."/>
            <person name="Shao H.Z."/>
            <person name="Wang X."/>
            <person name="Wang C.C."/>
            <person name="Yang T.C."/>
            <person name="Huo Q.B."/>
            <person name="Li W."/>
            <person name="Chen H.Y."/>
            <person name="Chen S.E."/>
            <person name="Zhou L.G."/>
            <person name="Ni X.B."/>
            <person name="Tian J.H."/>
            <person name="Sheng Y."/>
            <person name="Liu T."/>
            <person name="Pan Y.S."/>
            <person name="Xia L.Y."/>
            <person name="Li J."/>
            <person name="Zhao F."/>
            <person name="Cao W.C."/>
        </authorList>
    </citation>
    <scope>NUCLEOTIDE SEQUENCE</scope>
    <source>
        <strain evidence="2">Rsan-2018</strain>
    </source>
</reference>
<dbReference type="Gene3D" id="1.10.1200.10">
    <property type="entry name" value="ACP-like"/>
    <property type="match status" value="1"/>
</dbReference>
<name>A0A9D4PTE5_RHISA</name>
<dbReference type="Gene3D" id="3.40.50.720">
    <property type="entry name" value="NAD(P)-binding Rossmann-like Domain"/>
    <property type="match status" value="1"/>
</dbReference>
<evidence type="ECO:0000313" key="3">
    <source>
        <dbReference type="Proteomes" id="UP000821837"/>
    </source>
</evidence>
<protein>
    <recommendedName>
        <fullName evidence="1">Carrier domain-containing protein</fullName>
    </recommendedName>
</protein>
<dbReference type="SUPFAM" id="SSF47336">
    <property type="entry name" value="ACP-like"/>
    <property type="match status" value="1"/>
</dbReference>
<dbReference type="InterPro" id="IPR036736">
    <property type="entry name" value="ACP-like_sf"/>
</dbReference>
<dbReference type="AlphaFoldDB" id="A0A9D4PTE5"/>
<evidence type="ECO:0000313" key="2">
    <source>
        <dbReference type="EMBL" id="KAH7955302.1"/>
    </source>
</evidence>
<reference evidence="2" key="2">
    <citation type="submission" date="2021-09" db="EMBL/GenBank/DDBJ databases">
        <authorList>
            <person name="Jia N."/>
            <person name="Wang J."/>
            <person name="Shi W."/>
            <person name="Du L."/>
            <person name="Sun Y."/>
            <person name="Zhan W."/>
            <person name="Jiang J."/>
            <person name="Wang Q."/>
            <person name="Zhang B."/>
            <person name="Ji P."/>
            <person name="Sakyi L.B."/>
            <person name="Cui X."/>
            <person name="Yuan T."/>
            <person name="Jiang B."/>
            <person name="Yang W."/>
            <person name="Lam T.T.-Y."/>
            <person name="Chang Q."/>
            <person name="Ding S."/>
            <person name="Wang X."/>
            <person name="Zhu J."/>
            <person name="Ruan X."/>
            <person name="Zhao L."/>
            <person name="Wei J."/>
            <person name="Que T."/>
            <person name="Du C."/>
            <person name="Cheng J."/>
            <person name="Dai P."/>
            <person name="Han X."/>
            <person name="Huang E."/>
            <person name="Gao Y."/>
            <person name="Liu J."/>
            <person name="Shao H."/>
            <person name="Ye R."/>
            <person name="Li L."/>
            <person name="Wei W."/>
            <person name="Wang X."/>
            <person name="Wang C."/>
            <person name="Huo Q."/>
            <person name="Li W."/>
            <person name="Guo W."/>
            <person name="Chen H."/>
            <person name="Chen S."/>
            <person name="Zhou L."/>
            <person name="Zhou L."/>
            <person name="Ni X."/>
            <person name="Tian J."/>
            <person name="Zhou Y."/>
            <person name="Sheng Y."/>
            <person name="Liu T."/>
            <person name="Pan Y."/>
            <person name="Xia L."/>
            <person name="Li J."/>
            <person name="Zhao F."/>
            <person name="Cao W."/>
        </authorList>
    </citation>
    <scope>NUCLEOTIDE SEQUENCE</scope>
    <source>
        <strain evidence="2">Rsan-2018</strain>
        <tissue evidence="2">Larvae</tissue>
    </source>
</reference>
<evidence type="ECO:0000259" key="1">
    <source>
        <dbReference type="Pfam" id="PF00550"/>
    </source>
</evidence>
<dbReference type="Pfam" id="PF00550">
    <property type="entry name" value="PP-binding"/>
    <property type="match status" value="1"/>
</dbReference>
<dbReference type="VEuPathDB" id="VectorBase:RSAN_035919"/>
<feature type="domain" description="Carrier" evidence="1">
    <location>
        <begin position="184"/>
        <end position="240"/>
    </location>
</feature>
<dbReference type="InterPro" id="IPR009081">
    <property type="entry name" value="PP-bd_ACP"/>
</dbReference>
<dbReference type="EMBL" id="JABSTV010001250">
    <property type="protein sequence ID" value="KAH7955302.1"/>
    <property type="molecule type" value="Genomic_DNA"/>
</dbReference>
<proteinExistence type="predicted"/>
<dbReference type="Proteomes" id="UP000821837">
    <property type="component" value="Unassembled WGS sequence"/>
</dbReference>
<comment type="caution">
    <text evidence="2">The sequence shown here is derived from an EMBL/GenBank/DDBJ whole genome shotgun (WGS) entry which is preliminary data.</text>
</comment>
<accession>A0A9D4PTE5</accession>
<organism evidence="2 3">
    <name type="scientific">Rhipicephalus sanguineus</name>
    <name type="common">Brown dog tick</name>
    <name type="synonym">Ixodes sanguineus</name>
    <dbReference type="NCBI Taxonomy" id="34632"/>
    <lineage>
        <taxon>Eukaryota</taxon>
        <taxon>Metazoa</taxon>
        <taxon>Ecdysozoa</taxon>
        <taxon>Arthropoda</taxon>
        <taxon>Chelicerata</taxon>
        <taxon>Arachnida</taxon>
        <taxon>Acari</taxon>
        <taxon>Parasitiformes</taxon>
        <taxon>Ixodida</taxon>
        <taxon>Ixodoidea</taxon>
        <taxon>Ixodidae</taxon>
        <taxon>Rhipicephalinae</taxon>
        <taxon>Rhipicephalus</taxon>
        <taxon>Rhipicephalus</taxon>
    </lineage>
</organism>
<gene>
    <name evidence="2" type="ORF">HPB52_000189</name>
</gene>
<sequence>MGATAARERLSQRHNLHATNAVFTDAAPDGQSLAFAWYKPSTEKNGIDTRFAWTPGHVGFKEEVTRWHTVSPPRLLEFYHIISNFSYKDLLFLVATPTRICHRALIPKWHDCDASSSLAIQWGPIGDVGAMSESDVRTPCGTVPQRIRCCLEVLDVLLCQSCPVVSSFVKGDPSREHEDKNKRTLLQSVTNILGIKDLSHVNESVTLGELGIDSLMSGDVRHLLERECELMFSERDIYQLTITRLREIDKDGCSTTAS</sequence>
<keyword evidence="3" id="KW-1185">Reference proteome</keyword>